<gene>
    <name evidence="1" type="ORF">METZ01_LOCUS199904</name>
</gene>
<dbReference type="EMBL" id="UINC01043262">
    <property type="protein sequence ID" value="SVB47050.1"/>
    <property type="molecule type" value="Genomic_DNA"/>
</dbReference>
<reference evidence="1" key="1">
    <citation type="submission" date="2018-05" db="EMBL/GenBank/DDBJ databases">
        <authorList>
            <person name="Lanie J.A."/>
            <person name="Ng W.-L."/>
            <person name="Kazmierczak K.M."/>
            <person name="Andrzejewski T.M."/>
            <person name="Davidsen T.M."/>
            <person name="Wayne K.J."/>
            <person name="Tettelin H."/>
            <person name="Glass J.I."/>
            <person name="Rusch D."/>
            <person name="Podicherti R."/>
            <person name="Tsui H.-C.T."/>
            <person name="Winkler M.E."/>
        </authorList>
    </citation>
    <scope>NUCLEOTIDE SEQUENCE</scope>
</reference>
<sequence>MSEFFSHYPQINYDITGTKPVKTKTAINIMVKAKIKNIIQNDIVNYFSYTIPESERTDITAFKVYG</sequence>
<dbReference type="AlphaFoldDB" id="A0A382E8S8"/>
<proteinExistence type="predicted"/>
<accession>A0A382E8S8</accession>
<name>A0A382E8S8_9ZZZZ</name>
<organism evidence="1">
    <name type="scientific">marine metagenome</name>
    <dbReference type="NCBI Taxonomy" id="408172"/>
    <lineage>
        <taxon>unclassified sequences</taxon>
        <taxon>metagenomes</taxon>
        <taxon>ecological metagenomes</taxon>
    </lineage>
</organism>
<protein>
    <submittedName>
        <fullName evidence="1">Uncharacterized protein</fullName>
    </submittedName>
</protein>
<feature type="non-terminal residue" evidence="1">
    <location>
        <position position="66"/>
    </location>
</feature>
<evidence type="ECO:0000313" key="1">
    <source>
        <dbReference type="EMBL" id="SVB47050.1"/>
    </source>
</evidence>